<proteinExistence type="predicted"/>
<reference evidence="2 3" key="1">
    <citation type="submission" date="2019-05" db="EMBL/GenBank/DDBJ databases">
        <title>Another draft genome of Portunus trituberculatus and its Hox gene families provides insights of decapod evolution.</title>
        <authorList>
            <person name="Jeong J.-H."/>
            <person name="Song I."/>
            <person name="Kim S."/>
            <person name="Choi T."/>
            <person name="Kim D."/>
            <person name="Ryu S."/>
            <person name="Kim W."/>
        </authorList>
    </citation>
    <scope>NUCLEOTIDE SEQUENCE [LARGE SCALE GENOMIC DNA]</scope>
    <source>
        <tissue evidence="2">Muscle</tissue>
    </source>
</reference>
<evidence type="ECO:0000313" key="2">
    <source>
        <dbReference type="EMBL" id="MPC98828.1"/>
    </source>
</evidence>
<comment type="caution">
    <text evidence="2">The sequence shown here is derived from an EMBL/GenBank/DDBJ whole genome shotgun (WGS) entry which is preliminary data.</text>
</comment>
<feature type="region of interest" description="Disordered" evidence="1">
    <location>
        <begin position="82"/>
        <end position="105"/>
    </location>
</feature>
<organism evidence="2 3">
    <name type="scientific">Portunus trituberculatus</name>
    <name type="common">Swimming crab</name>
    <name type="synonym">Neptunus trituberculatus</name>
    <dbReference type="NCBI Taxonomy" id="210409"/>
    <lineage>
        <taxon>Eukaryota</taxon>
        <taxon>Metazoa</taxon>
        <taxon>Ecdysozoa</taxon>
        <taxon>Arthropoda</taxon>
        <taxon>Crustacea</taxon>
        <taxon>Multicrustacea</taxon>
        <taxon>Malacostraca</taxon>
        <taxon>Eumalacostraca</taxon>
        <taxon>Eucarida</taxon>
        <taxon>Decapoda</taxon>
        <taxon>Pleocyemata</taxon>
        <taxon>Brachyura</taxon>
        <taxon>Eubrachyura</taxon>
        <taxon>Portunoidea</taxon>
        <taxon>Portunidae</taxon>
        <taxon>Portuninae</taxon>
        <taxon>Portunus</taxon>
    </lineage>
</organism>
<sequence length="121" mass="13052">MSRHCGIVLNSLHLRLSSTQGLHLLSSFSSSSFSSSSYAPPHPSSLFTSQPVPSLTLPNTPLYLSCQGVLDHTSPTRVLRSISCPPRLPPPSLPTQSQSTHSVTGSLLRLKRAPVLLRINK</sequence>
<evidence type="ECO:0000313" key="3">
    <source>
        <dbReference type="Proteomes" id="UP000324222"/>
    </source>
</evidence>
<name>A0A5B7K100_PORTR</name>
<dbReference type="EMBL" id="VSRR010115781">
    <property type="protein sequence ID" value="MPC98828.1"/>
    <property type="molecule type" value="Genomic_DNA"/>
</dbReference>
<dbReference type="Proteomes" id="UP000324222">
    <property type="component" value="Unassembled WGS sequence"/>
</dbReference>
<evidence type="ECO:0000256" key="1">
    <source>
        <dbReference type="SAM" id="MobiDB-lite"/>
    </source>
</evidence>
<gene>
    <name evidence="2" type="ORF">E2C01_094213</name>
</gene>
<accession>A0A5B7K100</accession>
<protein>
    <submittedName>
        <fullName evidence="2">Uncharacterized protein</fullName>
    </submittedName>
</protein>
<dbReference type="AlphaFoldDB" id="A0A5B7K100"/>
<keyword evidence="3" id="KW-1185">Reference proteome</keyword>